<dbReference type="AlphaFoldDB" id="A0A8J5S9B1"/>
<reference evidence="1" key="2">
    <citation type="submission" date="2021-02" db="EMBL/GenBank/DDBJ databases">
        <authorList>
            <person name="Kimball J.A."/>
            <person name="Haas M.W."/>
            <person name="Macchietto M."/>
            <person name="Kono T."/>
            <person name="Duquette J."/>
            <person name="Shao M."/>
        </authorList>
    </citation>
    <scope>NUCLEOTIDE SEQUENCE</scope>
    <source>
        <tissue evidence="1">Fresh leaf tissue</tissue>
    </source>
</reference>
<evidence type="ECO:0000313" key="2">
    <source>
        <dbReference type="Proteomes" id="UP000729402"/>
    </source>
</evidence>
<comment type="caution">
    <text evidence="1">The sequence shown here is derived from an EMBL/GenBank/DDBJ whole genome shotgun (WGS) entry which is preliminary data.</text>
</comment>
<reference evidence="1" key="1">
    <citation type="journal article" date="2021" name="bioRxiv">
        <title>Whole Genome Assembly and Annotation of Northern Wild Rice, Zizania palustris L., Supports a Whole Genome Duplication in the Zizania Genus.</title>
        <authorList>
            <person name="Haas M."/>
            <person name="Kono T."/>
            <person name="Macchietto M."/>
            <person name="Millas R."/>
            <person name="McGilp L."/>
            <person name="Shao M."/>
            <person name="Duquette J."/>
            <person name="Hirsch C.N."/>
            <person name="Kimball J."/>
        </authorList>
    </citation>
    <scope>NUCLEOTIDE SEQUENCE</scope>
    <source>
        <tissue evidence="1">Fresh leaf tissue</tissue>
    </source>
</reference>
<dbReference type="Proteomes" id="UP000729402">
    <property type="component" value="Unassembled WGS sequence"/>
</dbReference>
<protein>
    <submittedName>
        <fullName evidence="1">Uncharacterized protein</fullName>
    </submittedName>
</protein>
<organism evidence="1 2">
    <name type="scientific">Zizania palustris</name>
    <name type="common">Northern wild rice</name>
    <dbReference type="NCBI Taxonomy" id="103762"/>
    <lineage>
        <taxon>Eukaryota</taxon>
        <taxon>Viridiplantae</taxon>
        <taxon>Streptophyta</taxon>
        <taxon>Embryophyta</taxon>
        <taxon>Tracheophyta</taxon>
        <taxon>Spermatophyta</taxon>
        <taxon>Magnoliopsida</taxon>
        <taxon>Liliopsida</taxon>
        <taxon>Poales</taxon>
        <taxon>Poaceae</taxon>
        <taxon>BOP clade</taxon>
        <taxon>Oryzoideae</taxon>
        <taxon>Oryzeae</taxon>
        <taxon>Zizaniinae</taxon>
        <taxon>Zizania</taxon>
    </lineage>
</organism>
<name>A0A8J5S9B1_ZIZPA</name>
<keyword evidence="2" id="KW-1185">Reference proteome</keyword>
<evidence type="ECO:0000313" key="1">
    <source>
        <dbReference type="EMBL" id="KAG8052686.1"/>
    </source>
</evidence>
<accession>A0A8J5S9B1</accession>
<dbReference type="EMBL" id="JAAALK010000288">
    <property type="protein sequence ID" value="KAG8052686.1"/>
    <property type="molecule type" value="Genomic_DNA"/>
</dbReference>
<sequence length="185" mass="20193">MNRCTCALFFPKTPPRFFPTPSAYCPSLAHRLGFSPAHRLPPLRRLGFSPAHRLLPLRRLLVAVHPSCYDVVGTLGPASPPGGSWSLPTPPQTIALWGGGFEAGDREIGGRRCLGGEERMEPGPCRGAGRAEDPAVAAPAAAVRRVVEVAVRCPERLPTLPRAGSGDGQCRRVHLGRHRCWWRRW</sequence>
<proteinExistence type="predicted"/>
<gene>
    <name evidence="1" type="ORF">GUJ93_ZPchr0001g33166</name>
</gene>